<dbReference type="RefSeq" id="WP_005056400.1">
    <property type="nucleotide sequence ID" value="NZ_KB849762.1"/>
</dbReference>
<gene>
    <name evidence="3" type="ORF">F934_03133</name>
</gene>
<evidence type="ECO:0000313" key="3">
    <source>
        <dbReference type="EMBL" id="ENW02626.1"/>
    </source>
</evidence>
<keyword evidence="2" id="KW-0812">Transmembrane</keyword>
<feature type="compositionally biased region" description="Polar residues" evidence="1">
    <location>
        <begin position="97"/>
        <end position="106"/>
    </location>
</feature>
<comment type="caution">
    <text evidence="3">The sequence shown here is derived from an EMBL/GenBank/DDBJ whole genome shotgun (WGS) entry which is preliminary data.</text>
</comment>
<dbReference type="OrthoDB" id="6712893at2"/>
<accession>N9FCM2</accession>
<dbReference type="AlphaFoldDB" id="N9FCM2"/>
<protein>
    <submittedName>
        <fullName evidence="3">Uncharacterized protein</fullName>
    </submittedName>
</protein>
<dbReference type="PATRIC" id="fig|1217649.3.peg.3051"/>
<organism evidence="3 4">
    <name type="scientific">Acinetobacter beijerinckii ANC 3835</name>
    <dbReference type="NCBI Taxonomy" id="1217649"/>
    <lineage>
        <taxon>Bacteria</taxon>
        <taxon>Pseudomonadati</taxon>
        <taxon>Pseudomonadota</taxon>
        <taxon>Gammaproteobacteria</taxon>
        <taxon>Moraxellales</taxon>
        <taxon>Moraxellaceae</taxon>
        <taxon>Acinetobacter</taxon>
    </lineage>
</organism>
<keyword evidence="2" id="KW-1133">Transmembrane helix</keyword>
<evidence type="ECO:0000256" key="1">
    <source>
        <dbReference type="SAM" id="MobiDB-lite"/>
    </source>
</evidence>
<reference evidence="3 4" key="1">
    <citation type="submission" date="2013-02" db="EMBL/GenBank/DDBJ databases">
        <title>The Genome Sequence of Acinetobacter beijerinckii ANC 3835.</title>
        <authorList>
            <consortium name="The Broad Institute Genome Sequencing Platform"/>
            <consortium name="The Broad Institute Genome Sequencing Center for Infectious Disease"/>
            <person name="Cerqueira G."/>
            <person name="Feldgarden M."/>
            <person name="Courvalin P."/>
            <person name="Perichon B."/>
            <person name="Grillot-Courvalin C."/>
            <person name="Clermont D."/>
            <person name="Rocha E."/>
            <person name="Yoon E.-J."/>
            <person name="Nemec A."/>
            <person name="Walker B."/>
            <person name="Young S.K."/>
            <person name="Zeng Q."/>
            <person name="Gargeya S."/>
            <person name="Fitzgerald M."/>
            <person name="Haas B."/>
            <person name="Abouelleil A."/>
            <person name="Alvarado L."/>
            <person name="Arachchi H.M."/>
            <person name="Berlin A.M."/>
            <person name="Chapman S.B."/>
            <person name="Dewar J."/>
            <person name="Goldberg J."/>
            <person name="Griggs A."/>
            <person name="Gujja S."/>
            <person name="Hansen M."/>
            <person name="Howarth C."/>
            <person name="Imamovic A."/>
            <person name="Larimer J."/>
            <person name="McCowan C."/>
            <person name="Murphy C."/>
            <person name="Neiman D."/>
            <person name="Pearson M."/>
            <person name="Priest M."/>
            <person name="Roberts A."/>
            <person name="Saif S."/>
            <person name="Shea T."/>
            <person name="Sisk P."/>
            <person name="Sykes S."/>
            <person name="Wortman J."/>
            <person name="Nusbaum C."/>
            <person name="Birren B."/>
        </authorList>
    </citation>
    <scope>NUCLEOTIDE SEQUENCE [LARGE SCALE GENOMIC DNA]</scope>
    <source>
        <strain evidence="3 4">ANC 3835</strain>
    </source>
</reference>
<proteinExistence type="predicted"/>
<feature type="region of interest" description="Disordered" evidence="1">
    <location>
        <begin position="52"/>
        <end position="154"/>
    </location>
</feature>
<evidence type="ECO:0000256" key="2">
    <source>
        <dbReference type="SAM" id="Phobius"/>
    </source>
</evidence>
<name>N9FCM2_9GAMM</name>
<dbReference type="EMBL" id="APQK01000018">
    <property type="protein sequence ID" value="ENW02626.1"/>
    <property type="molecule type" value="Genomic_DNA"/>
</dbReference>
<feature type="compositionally biased region" description="Polar residues" evidence="1">
    <location>
        <begin position="68"/>
        <end position="81"/>
    </location>
</feature>
<feature type="region of interest" description="Disordered" evidence="1">
    <location>
        <begin position="165"/>
        <end position="184"/>
    </location>
</feature>
<feature type="transmembrane region" description="Helical" evidence="2">
    <location>
        <begin position="20"/>
        <end position="46"/>
    </location>
</feature>
<dbReference type="HOGENOM" id="CLU_1352199_0_0_6"/>
<evidence type="ECO:0000313" key="4">
    <source>
        <dbReference type="Proteomes" id="UP000018417"/>
    </source>
</evidence>
<sequence>MTQERTTSLRILQTNKKKTLSPVIYIMIGFISGIIFTSLIFFVFAMGSNPTDTATPQQEQAIEENPTVLPNSKTPTQNTDEVATIQHDTTEPDEENNIAQPGSNDLSKFFQRTPPPAAPAPSAQQVSPFSNEPNAKSQQKVVPVKPPQEKNETVPVVINKTVKHVTPQPAKAAPIKEPEAEVEAPEATVQIKVTQKPFAVNELK</sequence>
<feature type="compositionally biased region" description="Polar residues" evidence="1">
    <location>
        <begin position="129"/>
        <end position="140"/>
    </location>
</feature>
<keyword evidence="2" id="KW-0472">Membrane</keyword>
<dbReference type="Proteomes" id="UP000018417">
    <property type="component" value="Unassembled WGS sequence"/>
</dbReference>